<keyword evidence="4 8" id="KW-0406">Ion transport</keyword>
<comment type="subcellular location">
    <subcellularLocation>
        <location evidence="8">Cell membrane</location>
        <topology evidence="8">Peripheral membrane protein</topology>
    </subcellularLocation>
    <subcellularLocation>
        <location evidence="1">Membrane</location>
    </subcellularLocation>
</comment>
<evidence type="ECO:0000256" key="1">
    <source>
        <dbReference type="ARBA" id="ARBA00004370"/>
    </source>
</evidence>
<dbReference type="InterPro" id="IPR000711">
    <property type="entry name" value="ATPase_OSCP/dsu"/>
</dbReference>
<name>A0ABX1J9A2_9PSEU</name>
<evidence type="ECO:0000256" key="5">
    <source>
        <dbReference type="ARBA" id="ARBA00023136"/>
    </source>
</evidence>
<comment type="function">
    <text evidence="8">This protein is part of the stalk that links CF(0) to CF(1). It either transmits conformational changes from CF(0) to CF(1) or is implicated in proton conduction.</text>
</comment>
<comment type="function">
    <text evidence="8">F(1)F(0) ATP synthase produces ATP from ADP in the presence of a proton or sodium gradient. F-type ATPases consist of two structural domains, F(1) containing the extramembraneous catalytic core and F(0) containing the membrane proton channel, linked together by a central stalk and a peripheral stalk. During catalysis, ATP synthesis in the catalytic domain of F(1) is coupled via a rotary mechanism of the central stalk subunits to proton translocation.</text>
</comment>
<keyword evidence="2 8" id="KW-0813">Transport</keyword>
<dbReference type="InterPro" id="IPR026015">
    <property type="entry name" value="ATP_synth_OSCP/delta_N_sf"/>
</dbReference>
<evidence type="ECO:0000256" key="2">
    <source>
        <dbReference type="ARBA" id="ARBA00022448"/>
    </source>
</evidence>
<evidence type="ECO:0000313" key="10">
    <source>
        <dbReference type="Proteomes" id="UP000715441"/>
    </source>
</evidence>
<keyword evidence="5 8" id="KW-0472">Membrane</keyword>
<sequence>MMQASSREALALVRDRLDEMTAQSGVDDLRQLGGELSAVVGVLSRERVLLRHLADPAVDERTRSGLAGGVFDGKVGATAVDVVREVARQRWSSARDLIGALELLGRQAVLTAAERENTLDETEDELFRFSRVLGSENSLRALLSDTTAPADRRLTLLHRVLDGKVGRDTMDLLEQAVRAPRGQSLDVLVGQLAEQAAQRRQRVVALVTAAAALTPEQEERLARALSQIYSRTISIQVEVDPEVLGGLVVRVGDEVIDGSVASRLANAGRGLPS</sequence>
<keyword evidence="3 8" id="KW-0375">Hydrogen ion transport</keyword>
<organism evidence="9 10">
    <name type="scientific">Amycolatopsis acididurans</name>
    <dbReference type="NCBI Taxonomy" id="2724524"/>
    <lineage>
        <taxon>Bacteria</taxon>
        <taxon>Bacillati</taxon>
        <taxon>Actinomycetota</taxon>
        <taxon>Actinomycetes</taxon>
        <taxon>Pseudonocardiales</taxon>
        <taxon>Pseudonocardiaceae</taxon>
        <taxon>Amycolatopsis</taxon>
    </lineage>
</organism>
<dbReference type="Proteomes" id="UP000715441">
    <property type="component" value="Unassembled WGS sequence"/>
</dbReference>
<comment type="similarity">
    <text evidence="8">Belongs to the ATPase delta chain family.</text>
</comment>
<dbReference type="EMBL" id="JAAXLS010000011">
    <property type="protein sequence ID" value="NKQ54892.1"/>
    <property type="molecule type" value="Genomic_DNA"/>
</dbReference>
<accession>A0ABX1J9A2</accession>
<evidence type="ECO:0000256" key="8">
    <source>
        <dbReference type="HAMAP-Rule" id="MF_01416"/>
    </source>
</evidence>
<gene>
    <name evidence="8" type="primary">atpH</name>
    <name evidence="9" type="ORF">HFP15_18565</name>
</gene>
<keyword evidence="6 8" id="KW-0139">CF(1)</keyword>
<reference evidence="9 10" key="1">
    <citation type="submission" date="2020-04" db="EMBL/GenBank/DDBJ databases">
        <title>Novel species.</title>
        <authorList>
            <person name="Teo W.F.A."/>
            <person name="Lipun K."/>
            <person name="Srisuk N."/>
            <person name="Duangmal K."/>
        </authorList>
    </citation>
    <scope>NUCLEOTIDE SEQUENCE [LARGE SCALE GENOMIC DNA]</scope>
    <source>
        <strain evidence="9 10">K13G38</strain>
    </source>
</reference>
<dbReference type="PRINTS" id="PR00125">
    <property type="entry name" value="ATPASEDELTA"/>
</dbReference>
<evidence type="ECO:0000256" key="3">
    <source>
        <dbReference type="ARBA" id="ARBA00022781"/>
    </source>
</evidence>
<evidence type="ECO:0000256" key="4">
    <source>
        <dbReference type="ARBA" id="ARBA00023065"/>
    </source>
</evidence>
<keyword evidence="8" id="KW-1003">Cell membrane</keyword>
<dbReference type="RefSeq" id="WP_168517268.1">
    <property type="nucleotide sequence ID" value="NZ_JAAXLS010000011.1"/>
</dbReference>
<dbReference type="PANTHER" id="PTHR11910">
    <property type="entry name" value="ATP SYNTHASE DELTA CHAIN"/>
    <property type="match status" value="1"/>
</dbReference>
<evidence type="ECO:0000313" key="9">
    <source>
        <dbReference type="EMBL" id="NKQ54892.1"/>
    </source>
</evidence>
<evidence type="ECO:0000256" key="7">
    <source>
        <dbReference type="ARBA" id="ARBA00023310"/>
    </source>
</evidence>
<keyword evidence="7 8" id="KW-0066">ATP synthesis</keyword>
<comment type="caution">
    <text evidence="9">The sequence shown here is derived from an EMBL/GenBank/DDBJ whole genome shotgun (WGS) entry which is preliminary data.</text>
</comment>
<dbReference type="PROSITE" id="PS00389">
    <property type="entry name" value="ATPASE_DELTA"/>
    <property type="match status" value="1"/>
</dbReference>
<protein>
    <recommendedName>
        <fullName evidence="8">ATP synthase subunit delta</fullName>
    </recommendedName>
    <alternativeName>
        <fullName evidence="8">ATP synthase F(1) sector subunit delta</fullName>
    </alternativeName>
    <alternativeName>
        <fullName evidence="8">F-type ATPase subunit delta</fullName>
        <shortName evidence="8">F-ATPase subunit delta</shortName>
    </alternativeName>
</protein>
<evidence type="ECO:0000256" key="6">
    <source>
        <dbReference type="ARBA" id="ARBA00023196"/>
    </source>
</evidence>
<dbReference type="InterPro" id="IPR020781">
    <property type="entry name" value="ATPase_OSCP/d_CS"/>
</dbReference>
<dbReference type="Pfam" id="PF00213">
    <property type="entry name" value="OSCP"/>
    <property type="match status" value="1"/>
</dbReference>
<dbReference type="NCBIfam" id="TIGR01145">
    <property type="entry name" value="ATP_synt_delta"/>
    <property type="match status" value="1"/>
</dbReference>
<dbReference type="HAMAP" id="MF_01416">
    <property type="entry name" value="ATP_synth_delta_bact"/>
    <property type="match status" value="1"/>
</dbReference>
<proteinExistence type="inferred from homology"/>
<dbReference type="SUPFAM" id="SSF47928">
    <property type="entry name" value="N-terminal domain of the delta subunit of the F1F0-ATP synthase"/>
    <property type="match status" value="1"/>
</dbReference>
<keyword evidence="10" id="KW-1185">Reference proteome</keyword>
<dbReference type="Gene3D" id="1.10.520.20">
    <property type="entry name" value="N-terminal domain of the delta subunit of the F1F0-ATP synthase"/>
    <property type="match status" value="1"/>
</dbReference>
<dbReference type="NCBIfam" id="NF009967">
    <property type="entry name" value="PRK13430.1"/>
    <property type="match status" value="1"/>
</dbReference>